<evidence type="ECO:0000256" key="1">
    <source>
        <dbReference type="SAM" id="MobiDB-lite"/>
    </source>
</evidence>
<feature type="compositionally biased region" description="Pro residues" evidence="1">
    <location>
        <begin position="1"/>
        <end position="19"/>
    </location>
</feature>
<gene>
    <name evidence="2" type="ORF">DB88DRAFT_494510</name>
</gene>
<feature type="compositionally biased region" description="Polar residues" evidence="1">
    <location>
        <begin position="625"/>
        <end position="635"/>
    </location>
</feature>
<proteinExistence type="predicted"/>
<feature type="compositionally biased region" description="Gly residues" evidence="1">
    <location>
        <begin position="345"/>
        <end position="371"/>
    </location>
</feature>
<feature type="region of interest" description="Disordered" evidence="1">
    <location>
        <begin position="782"/>
        <end position="895"/>
    </location>
</feature>
<feature type="compositionally biased region" description="Low complexity" evidence="1">
    <location>
        <begin position="174"/>
        <end position="184"/>
    </location>
</feature>
<dbReference type="EMBL" id="JAODAN010000007">
    <property type="protein sequence ID" value="KAK1923295.1"/>
    <property type="molecule type" value="Genomic_DNA"/>
</dbReference>
<feature type="compositionally biased region" description="Pro residues" evidence="1">
    <location>
        <begin position="185"/>
        <end position="237"/>
    </location>
</feature>
<feature type="compositionally biased region" description="Basic and acidic residues" evidence="1">
    <location>
        <begin position="694"/>
        <end position="713"/>
    </location>
</feature>
<keyword evidence="3" id="KW-1185">Reference proteome</keyword>
<name>A0AAD9CZH0_PAPLA</name>
<feature type="compositionally biased region" description="Low complexity" evidence="1">
    <location>
        <begin position="40"/>
        <end position="80"/>
    </location>
</feature>
<feature type="compositionally biased region" description="Low complexity" evidence="1">
    <location>
        <begin position="126"/>
        <end position="138"/>
    </location>
</feature>
<sequence length="1180" mass="124854">MPPGPAPPLPAGPPPPQPPYQQDAQAAAHAAAWAAYYQSQGQATGSAYTPPPAGAAAGQPTAPGASNPYANYGYSAAASAQHSAFIQGQGQPSHAGPSYRPPAPQQPQYTAPNAGQPFNASSGYGYQAPQQYPQQYHRPPQPAQGQGNYNWNAQAQAPPPQQPYRPPPPPPQQQPYTAPAQPSQPYYPPNQPYSPARPSPSPTPGPNRPYQPSPRVPSGPARPPMGGPGTPPHFPPAKRPRFDGPGNPPSGPSGPMNGNMQPNRTPSHAPIRPVGTNMGQPGFPARPLPASLPSAPRAPSASIPSGPSNSGTAYGSGGANAAPVVRPPIHLGLNGPPPPLPFGGSMRGGRPARGGLHGASGGGHVGAGGRNGPVNAPRGPAGMRRSEPARQNRESDRKRKDKDRERAKEKEEKITMTDFRIVGIEVKALGWSWGLTGDAAAAIVDDKTAVTGTGGEKKDAAEEETTEGDGEKATAGDKATDEQVVAAAESHVDLPKSENQPSTEAADHGDHEGAEDTKEVEDTLVASDLKQESAETSESVEEKRGEKRKAKTPEAEDEGSSPKKRPGEYLLTHRKPNESSDASATVSSVHESNQNRFRIYFESPPELDRVPKALRRNPNKRWRRASSSVAPSVQDGQGKDVSAATATLEDVGEEKAAEQKEETEEVKEEVTVKEEEEATEDAEVAKTESTLAEDIPKTEPEVDAPTSEHHVESAGDNAAVEEQAPVEPALSQELSASTHVVPQENVKPPADEHAGLDEAADISMVTDAGAVAAAINDLVDAADDAADNDPSRDKPTIVESEQPLPSTDAPKIKLQGIHSLPPKPQLSPVTASQQTATKPAASETKPDDVASTLAASAENTASAYRSRTRRRSSVSSQGSVDEIVPGTDVPTPSTNRVSILYEGSQRRLCIDASVVETVRVHRAEGRIEMVLHPFDKGVEGKDLPKGILVETYDTVDQRFAAAGTDKLEEMRNESKTPSLPPLHLPPSAEPVVLTVYLNKKRPLSEPKWCRNDSADEWLIEQFGLQKASSVAGWKGKLKIMDPDPAPTLHSILDGWASSSTVGQPSDRRAFTQSLQGDPNDLLEILLRLTRGERNPAASASGSGSLGPLATAIRADSPFASHQTHVSLAILAMYRLTTDYAAKAGEKSEVVNEKISDIIKSLPLGMITRSLDGLFKEWNAK</sequence>
<protein>
    <submittedName>
        <fullName evidence="2">Uncharacterized protein</fullName>
    </submittedName>
</protein>
<evidence type="ECO:0000313" key="3">
    <source>
        <dbReference type="Proteomes" id="UP001182556"/>
    </source>
</evidence>
<feature type="compositionally biased region" description="Low complexity" evidence="1">
    <location>
        <begin position="288"/>
        <end position="311"/>
    </location>
</feature>
<feature type="region of interest" description="Disordered" evidence="1">
    <location>
        <begin position="448"/>
        <end position="593"/>
    </location>
</feature>
<feature type="compositionally biased region" description="Basic and acidic residues" evidence="1">
    <location>
        <begin position="505"/>
        <end position="521"/>
    </location>
</feature>
<feature type="compositionally biased region" description="Pro residues" evidence="1">
    <location>
        <begin position="157"/>
        <end position="173"/>
    </location>
</feature>
<organism evidence="2 3">
    <name type="scientific">Papiliotrema laurentii</name>
    <name type="common">Cryptococcus laurentii</name>
    <dbReference type="NCBI Taxonomy" id="5418"/>
    <lineage>
        <taxon>Eukaryota</taxon>
        <taxon>Fungi</taxon>
        <taxon>Dikarya</taxon>
        <taxon>Basidiomycota</taxon>
        <taxon>Agaricomycotina</taxon>
        <taxon>Tremellomycetes</taxon>
        <taxon>Tremellales</taxon>
        <taxon>Rhynchogastremaceae</taxon>
        <taxon>Papiliotrema</taxon>
    </lineage>
</organism>
<accession>A0AAD9CZH0</accession>
<feature type="region of interest" description="Disordered" evidence="1">
    <location>
        <begin position="1"/>
        <end position="27"/>
    </location>
</feature>
<evidence type="ECO:0000313" key="2">
    <source>
        <dbReference type="EMBL" id="KAK1923295.1"/>
    </source>
</evidence>
<feature type="compositionally biased region" description="Polar residues" evidence="1">
    <location>
        <begin position="81"/>
        <end position="92"/>
    </location>
</feature>
<feature type="compositionally biased region" description="Polar residues" evidence="1">
    <location>
        <begin position="827"/>
        <end position="837"/>
    </location>
</feature>
<feature type="compositionally biased region" description="Basic and acidic residues" evidence="1">
    <location>
        <begin position="469"/>
        <end position="481"/>
    </location>
</feature>
<feature type="compositionally biased region" description="Polar residues" evidence="1">
    <location>
        <begin position="853"/>
        <end position="863"/>
    </location>
</feature>
<dbReference type="Proteomes" id="UP001182556">
    <property type="component" value="Unassembled WGS sequence"/>
</dbReference>
<feature type="region of interest" description="Disordered" evidence="1">
    <location>
        <begin position="606"/>
        <end position="727"/>
    </location>
</feature>
<comment type="caution">
    <text evidence="2">The sequence shown here is derived from an EMBL/GenBank/DDBJ whole genome shotgun (WGS) entry which is preliminary data.</text>
</comment>
<dbReference type="AlphaFoldDB" id="A0AAD9CZH0"/>
<feature type="compositionally biased region" description="Polar residues" evidence="1">
    <location>
        <begin position="579"/>
        <end position="593"/>
    </location>
</feature>
<feature type="compositionally biased region" description="Basic and acidic residues" evidence="1">
    <location>
        <begin position="384"/>
        <end position="415"/>
    </location>
</feature>
<feature type="compositionally biased region" description="Low complexity" evidence="1">
    <location>
        <begin position="718"/>
        <end position="727"/>
    </location>
</feature>
<reference evidence="2" key="1">
    <citation type="submission" date="2023-02" db="EMBL/GenBank/DDBJ databases">
        <title>Identification and recombinant expression of a fungal hydrolase from Papiliotrema laurentii that hydrolyzes apple cutin and clears colloidal polyester polyurethane.</title>
        <authorList>
            <consortium name="DOE Joint Genome Institute"/>
            <person name="Roman V.A."/>
            <person name="Bojanowski C."/>
            <person name="Crable B.R."/>
            <person name="Wagner D.N."/>
            <person name="Hung C.S."/>
            <person name="Nadeau L.J."/>
            <person name="Schratz L."/>
            <person name="Haridas S."/>
            <person name="Pangilinan J."/>
            <person name="Lipzen A."/>
            <person name="Na H."/>
            <person name="Yan M."/>
            <person name="Ng V."/>
            <person name="Grigoriev I.V."/>
            <person name="Spatafora J.W."/>
            <person name="Barlow D."/>
            <person name="Biffinger J."/>
            <person name="Kelley-Loughnane N."/>
            <person name="Varaljay V.A."/>
            <person name="Crookes-Goodson W.J."/>
        </authorList>
    </citation>
    <scope>NUCLEOTIDE SEQUENCE</scope>
    <source>
        <strain evidence="2">5307AH</strain>
    </source>
</reference>
<feature type="compositionally biased region" description="Basic residues" evidence="1">
    <location>
        <begin position="612"/>
        <end position="624"/>
    </location>
</feature>
<feature type="region of interest" description="Disordered" evidence="1">
    <location>
        <begin position="40"/>
        <end position="416"/>
    </location>
</feature>